<evidence type="ECO:0000313" key="1">
    <source>
        <dbReference type="EMBL" id="KAI8566720.1"/>
    </source>
</evidence>
<organism evidence="1 2">
    <name type="scientific">Rhododendron molle</name>
    <name type="common">Chinese azalea</name>
    <name type="synonym">Azalea mollis</name>
    <dbReference type="NCBI Taxonomy" id="49168"/>
    <lineage>
        <taxon>Eukaryota</taxon>
        <taxon>Viridiplantae</taxon>
        <taxon>Streptophyta</taxon>
        <taxon>Embryophyta</taxon>
        <taxon>Tracheophyta</taxon>
        <taxon>Spermatophyta</taxon>
        <taxon>Magnoliopsida</taxon>
        <taxon>eudicotyledons</taxon>
        <taxon>Gunneridae</taxon>
        <taxon>Pentapetalae</taxon>
        <taxon>asterids</taxon>
        <taxon>Ericales</taxon>
        <taxon>Ericaceae</taxon>
        <taxon>Ericoideae</taxon>
        <taxon>Rhodoreae</taxon>
        <taxon>Rhododendron</taxon>
    </lineage>
</organism>
<sequence>MACQVMRSWTFIGLVGAFLDLAIAYLLLCASTLVFFASKFLGFFGLSLPCPCNGLFGSPNSNYCVQRFLVDYPVESVSSVQLSVKSNFPFDSIWPKDRDYQLILKLIRDRDKNCVNGFLEMEGEPSCSSKSGANVGERDLVLRNESAKGIDAGTELVHVKEGRFDIKGKGIVNQRPSSRLRRRRKICADYAKVSPVLSMDPSSGDAESHSSINQIGNKAIECRSLPVDSGAGADRLNNDDEAPSITNFDEKASQGVEFSEPLYEYQPYEGNESSFEEIKSNVQIQLGYDGNEQNTIRILKQALEEEHAGRAALFLELEKERSAAASAADEAMAMILRLQEEKASMEMEARQYQRIIEEKSAYDAEEMNILKEILVRRELEKHFLEKEVEAYRQMYNRNEQLPNDIPDIVNTERDGLASSFDMGEDPFLMLQQLSESIDMKEIVKNETLVNEVSSFEKEKCSWYEEADISKQGDLDNKFSHMSGSSRKHEFSENTLYLESEDQEQNDNANLPEETETKTIQNHNINVVRIPNDGEILKWHRNDAIQGSISPEDMILDMQAHVHDVHVIDGDKNNEPLRDSDASNVHRRSDAQLDASVIERKDGVTDFPSSNWLDTKPNSNRSSSSIITAGLPPLGGSSCKSTTSDLRRSSMSAVDNERLKIDTEVEWLREKLRIVQEGREKLNFSMEPLEREKLQLQLLEDITRQLREIRQLTEPRKAVRQTSLPLPFSKGGAELWLICCRHGCNFTRLGYVKEEALSKCVYRSSQKLVRHHALHSIATLHCHLYRMAILVICDSPSFVAIRSVDAETLSDCSCATTSRGKIGRGVAAVVAVANWKARVDEGWRWEKASRRPLVDMRDSQVEMERLRWVAGRRQHSLEWRIWGIPSFSFWKQESHY</sequence>
<name>A0ACC0PM05_RHOML</name>
<reference evidence="1" key="1">
    <citation type="submission" date="2022-02" db="EMBL/GenBank/DDBJ databases">
        <title>Plant Genome Project.</title>
        <authorList>
            <person name="Zhang R.-G."/>
        </authorList>
    </citation>
    <scope>NUCLEOTIDE SEQUENCE</scope>
    <source>
        <strain evidence="1">AT1</strain>
    </source>
</reference>
<comment type="caution">
    <text evidence="1">The sequence shown here is derived from an EMBL/GenBank/DDBJ whole genome shotgun (WGS) entry which is preliminary data.</text>
</comment>
<gene>
    <name evidence="1" type="ORF">RHMOL_Rhmol02G0064000</name>
</gene>
<dbReference type="EMBL" id="CM046389">
    <property type="protein sequence ID" value="KAI8566720.1"/>
    <property type="molecule type" value="Genomic_DNA"/>
</dbReference>
<keyword evidence="2" id="KW-1185">Reference proteome</keyword>
<proteinExistence type="predicted"/>
<dbReference type="Proteomes" id="UP001062846">
    <property type="component" value="Chromosome 2"/>
</dbReference>
<evidence type="ECO:0000313" key="2">
    <source>
        <dbReference type="Proteomes" id="UP001062846"/>
    </source>
</evidence>
<accession>A0ACC0PM05</accession>
<protein>
    <submittedName>
        <fullName evidence="1">Uncharacterized protein</fullName>
    </submittedName>
</protein>